<evidence type="ECO:0000259" key="2">
    <source>
        <dbReference type="Pfam" id="PF13472"/>
    </source>
</evidence>
<dbReference type="STRING" id="1393122.SAMN05660895_0891"/>
<dbReference type="Pfam" id="PF13472">
    <property type="entry name" value="Lipase_GDSL_2"/>
    <property type="match status" value="1"/>
</dbReference>
<dbReference type="Gene3D" id="3.40.50.1110">
    <property type="entry name" value="SGNH hydrolase"/>
    <property type="match status" value="1"/>
</dbReference>
<gene>
    <name evidence="3" type="ORF">SAMN05660895_0891</name>
</gene>
<reference evidence="4" key="1">
    <citation type="submission" date="2016-10" db="EMBL/GenBank/DDBJ databases">
        <authorList>
            <person name="Varghese N."/>
            <person name="Submissions S."/>
        </authorList>
    </citation>
    <scope>NUCLEOTIDE SEQUENCE [LARGE SCALE GENOMIC DNA]</scope>
    <source>
        <strain evidence="4">DSM 14807</strain>
    </source>
</reference>
<dbReference type="InterPro" id="IPR036514">
    <property type="entry name" value="SGNH_hydro_sf"/>
</dbReference>
<dbReference type="PANTHER" id="PTHR30383:SF5">
    <property type="entry name" value="SGNH HYDROLASE-TYPE ESTERASE DOMAIN-CONTAINING PROTEIN"/>
    <property type="match status" value="1"/>
</dbReference>
<organism evidence="3 4">
    <name type="scientific">Thermoflavifilum thermophilum</name>
    <dbReference type="NCBI Taxonomy" id="1393122"/>
    <lineage>
        <taxon>Bacteria</taxon>
        <taxon>Pseudomonadati</taxon>
        <taxon>Bacteroidota</taxon>
        <taxon>Chitinophagia</taxon>
        <taxon>Chitinophagales</taxon>
        <taxon>Chitinophagaceae</taxon>
        <taxon>Thermoflavifilum</taxon>
    </lineage>
</organism>
<proteinExistence type="predicted"/>
<evidence type="ECO:0000256" key="1">
    <source>
        <dbReference type="SAM" id="SignalP"/>
    </source>
</evidence>
<dbReference type="Proteomes" id="UP000199537">
    <property type="component" value="Unassembled WGS sequence"/>
</dbReference>
<dbReference type="GO" id="GO:0004622">
    <property type="term" value="F:phosphatidylcholine lysophospholipase activity"/>
    <property type="evidence" value="ECO:0007669"/>
    <property type="project" value="TreeGrafter"/>
</dbReference>
<feature type="signal peptide" evidence="1">
    <location>
        <begin position="1"/>
        <end position="23"/>
    </location>
</feature>
<feature type="domain" description="SGNH hydrolase-type esterase" evidence="2">
    <location>
        <begin position="31"/>
        <end position="199"/>
    </location>
</feature>
<evidence type="ECO:0000313" key="4">
    <source>
        <dbReference type="Proteomes" id="UP000199537"/>
    </source>
</evidence>
<evidence type="ECO:0000313" key="3">
    <source>
        <dbReference type="EMBL" id="SFV30788.1"/>
    </source>
</evidence>
<name>A0A1I7N809_9BACT</name>
<dbReference type="AlphaFoldDB" id="A0A1I7N809"/>
<sequence length="217" mass="25077">MKRITSCWFICFFLIASLWKVHAQQPIRVACVGNSITEGYGLGDSTYPKALQRILGSAYEVRNYGLGGRTLLKSGDHPYWKEKAFQEVQQWNPQIVIIELGTNDSKPWNWKDSLNFIPNYREFVEIFKQLPSHPQIYLCLPPPSFSDKFGIRNAVIKKQEIPMIKRVARTEHVRIINLYKGMQHEGAHFYDGIHPDKIGAVHMATYIARQLKLPHQP</sequence>
<protein>
    <submittedName>
        <fullName evidence="3">Lysophospholipase L1</fullName>
    </submittedName>
</protein>
<dbReference type="InterPro" id="IPR013830">
    <property type="entry name" value="SGNH_hydro"/>
</dbReference>
<accession>A0A1I7N809</accession>
<dbReference type="PANTHER" id="PTHR30383">
    <property type="entry name" value="THIOESTERASE 1/PROTEASE 1/LYSOPHOSPHOLIPASE L1"/>
    <property type="match status" value="1"/>
</dbReference>
<keyword evidence="1" id="KW-0732">Signal</keyword>
<feature type="chain" id="PRO_5011763030" evidence="1">
    <location>
        <begin position="24"/>
        <end position="217"/>
    </location>
</feature>
<dbReference type="OrthoDB" id="9796689at2"/>
<dbReference type="EMBL" id="FPCJ01000001">
    <property type="protein sequence ID" value="SFV30788.1"/>
    <property type="molecule type" value="Genomic_DNA"/>
</dbReference>
<dbReference type="InterPro" id="IPR051532">
    <property type="entry name" value="Ester_Hydrolysis_Enzymes"/>
</dbReference>
<dbReference type="SUPFAM" id="SSF52266">
    <property type="entry name" value="SGNH hydrolase"/>
    <property type="match status" value="1"/>
</dbReference>
<dbReference type="RefSeq" id="WP_092458280.1">
    <property type="nucleotide sequence ID" value="NZ_FPCJ01000001.1"/>
</dbReference>
<keyword evidence="4" id="KW-1185">Reference proteome</keyword>